<evidence type="ECO:0000256" key="1">
    <source>
        <dbReference type="ARBA" id="ARBA00022714"/>
    </source>
</evidence>
<keyword evidence="3" id="KW-0560">Oxidoreductase</keyword>
<dbReference type="InterPro" id="IPR044043">
    <property type="entry name" value="VanA_C_cat"/>
</dbReference>
<dbReference type="Proteomes" id="UP001596084">
    <property type="component" value="Unassembled WGS sequence"/>
</dbReference>
<gene>
    <name evidence="7" type="ORF">ACFPP7_11055</name>
</gene>
<protein>
    <submittedName>
        <fullName evidence="7">Rieske 2Fe-2S domain-containing protein</fullName>
    </submittedName>
</protein>
<dbReference type="Pfam" id="PF19112">
    <property type="entry name" value="VanA_C"/>
    <property type="match status" value="1"/>
</dbReference>
<sequence length="347" mass="39057">MNTITLTQDPVDALLKVGLKDLWYPICPSGFVGERPVSLRRLGKKIALWRDAAGTLHALEDHCPHRGAPLSQGMVLGDRLACPYHGVEVRCDGTVTKVPGSPGCKLEGTRAALSFHVQEAWGTIFLYNSDVNIDTPPPMTMPEELSSPEYSHFLCYAEWKGDYRYALDNVMDPMHGTFLHKQSHSMAEGDSTATFQIRTTDTGFVFEKTGQRGVNFDWTEWGSTGVHWMRLEIPYPKTGGPGGNFAIVACATPIDGNMTAVFFWRCRKVSSWQRDTWRFLYRNRLEARHWAVLEQDRIMLEQMEPDANQHENLYQHDIGVVRLRRHLRNLADEQLEAAAAAKAGAPA</sequence>
<dbReference type="PROSITE" id="PS51296">
    <property type="entry name" value="RIESKE"/>
    <property type="match status" value="1"/>
</dbReference>
<evidence type="ECO:0000256" key="5">
    <source>
        <dbReference type="ARBA" id="ARBA00023014"/>
    </source>
</evidence>
<dbReference type="InterPro" id="IPR050584">
    <property type="entry name" value="Cholesterol_7-desaturase"/>
</dbReference>
<dbReference type="Gene3D" id="2.102.10.10">
    <property type="entry name" value="Rieske [2Fe-2S] iron-sulphur domain"/>
    <property type="match status" value="1"/>
</dbReference>
<dbReference type="RefSeq" id="WP_068834519.1">
    <property type="nucleotide sequence ID" value="NZ_JBHSMX010000016.1"/>
</dbReference>
<dbReference type="Pfam" id="PF00355">
    <property type="entry name" value="Rieske"/>
    <property type="match status" value="1"/>
</dbReference>
<comment type="caution">
    <text evidence="7">The sequence shown here is derived from an EMBL/GenBank/DDBJ whole genome shotgun (WGS) entry which is preliminary data.</text>
</comment>
<keyword evidence="8" id="KW-1185">Reference proteome</keyword>
<accession>A0ABW0QFK7</accession>
<dbReference type="PANTHER" id="PTHR21266">
    <property type="entry name" value="IRON-SULFUR DOMAIN CONTAINING PROTEIN"/>
    <property type="match status" value="1"/>
</dbReference>
<keyword evidence="1" id="KW-0001">2Fe-2S</keyword>
<dbReference type="SUPFAM" id="SSF50022">
    <property type="entry name" value="ISP domain"/>
    <property type="match status" value="1"/>
</dbReference>
<evidence type="ECO:0000256" key="4">
    <source>
        <dbReference type="ARBA" id="ARBA00023004"/>
    </source>
</evidence>
<dbReference type="SUPFAM" id="SSF55961">
    <property type="entry name" value="Bet v1-like"/>
    <property type="match status" value="1"/>
</dbReference>
<proteinExistence type="predicted"/>
<evidence type="ECO:0000259" key="6">
    <source>
        <dbReference type="PROSITE" id="PS51296"/>
    </source>
</evidence>
<dbReference type="InterPro" id="IPR036922">
    <property type="entry name" value="Rieske_2Fe-2S_sf"/>
</dbReference>
<name>A0ABW0QFK7_9BURK</name>
<keyword evidence="4" id="KW-0408">Iron</keyword>
<feature type="domain" description="Rieske" evidence="6">
    <location>
        <begin position="23"/>
        <end position="126"/>
    </location>
</feature>
<evidence type="ECO:0000256" key="2">
    <source>
        <dbReference type="ARBA" id="ARBA00022723"/>
    </source>
</evidence>
<keyword evidence="5" id="KW-0411">Iron-sulfur</keyword>
<dbReference type="CDD" id="cd03469">
    <property type="entry name" value="Rieske_RO_Alpha_N"/>
    <property type="match status" value="1"/>
</dbReference>
<dbReference type="Gene3D" id="3.90.380.10">
    <property type="entry name" value="Naphthalene 1,2-dioxygenase Alpha Subunit, Chain A, domain 1"/>
    <property type="match status" value="1"/>
</dbReference>
<dbReference type="PANTHER" id="PTHR21266:SF60">
    <property type="entry name" value="3-KETOSTEROID-9-ALPHA-MONOOXYGENASE, OXYGENASE COMPONENT"/>
    <property type="match status" value="1"/>
</dbReference>
<keyword evidence="2" id="KW-0479">Metal-binding</keyword>
<dbReference type="InterPro" id="IPR017941">
    <property type="entry name" value="Rieske_2Fe-2S"/>
</dbReference>
<evidence type="ECO:0000256" key="3">
    <source>
        <dbReference type="ARBA" id="ARBA00023002"/>
    </source>
</evidence>
<organism evidence="7 8">
    <name type="scientific">Polaromonas jejuensis</name>
    <dbReference type="NCBI Taxonomy" id="457502"/>
    <lineage>
        <taxon>Bacteria</taxon>
        <taxon>Pseudomonadati</taxon>
        <taxon>Pseudomonadota</taxon>
        <taxon>Betaproteobacteria</taxon>
        <taxon>Burkholderiales</taxon>
        <taxon>Comamonadaceae</taxon>
        <taxon>Polaromonas</taxon>
    </lineage>
</organism>
<evidence type="ECO:0000313" key="8">
    <source>
        <dbReference type="Proteomes" id="UP001596084"/>
    </source>
</evidence>
<evidence type="ECO:0000313" key="7">
    <source>
        <dbReference type="EMBL" id="MFC5521454.1"/>
    </source>
</evidence>
<reference evidence="8" key="1">
    <citation type="journal article" date="2019" name="Int. J. Syst. Evol. Microbiol.">
        <title>The Global Catalogue of Microorganisms (GCM) 10K type strain sequencing project: providing services to taxonomists for standard genome sequencing and annotation.</title>
        <authorList>
            <consortium name="The Broad Institute Genomics Platform"/>
            <consortium name="The Broad Institute Genome Sequencing Center for Infectious Disease"/>
            <person name="Wu L."/>
            <person name="Ma J."/>
        </authorList>
    </citation>
    <scope>NUCLEOTIDE SEQUENCE [LARGE SCALE GENOMIC DNA]</scope>
    <source>
        <strain evidence="8">CGMCC 4.7277</strain>
    </source>
</reference>
<dbReference type="EMBL" id="JBHSMX010000016">
    <property type="protein sequence ID" value="MFC5521454.1"/>
    <property type="molecule type" value="Genomic_DNA"/>
</dbReference>